<dbReference type="Proteomes" id="UP001148662">
    <property type="component" value="Unassembled WGS sequence"/>
</dbReference>
<name>A0ACC1T4G0_9APHY</name>
<sequence>MLNVDPVDSARMRPAYWMERLYSEEIVAADVASCRDITAAVFDNRWDGSMERAFLAVCLPRTQSLLIMPLIKRDHETVGIEPCMRLSAVSVSPITCLRTNVLDLLVLKTDGSLGLLTHGLCELPITLTADPGTTSRVPPPGEVVALKEGLESSVTLWLKDGSATRISLNLIPSFELTQRCLLMLAMVLPSDAFFQFHYQFLVRWSSRGFAKGATSFDALSEAVYDSLDLTGASEPVTDHSYVPWDLLGKSSSFARFLDDPALKALMLPPNAQPEKIMLPTQAPRELHANFLNGLHHVAQDMLLSVSEHEALMKLVPVICKLAVVIRPEWADYWKRLLPDAMGPWPSPASATIAHLDDRLPVWPPDIFSTLYGRINNPDWDAPDTPTWKLIYPPSRPSFAFGNVDPLSRTHHVNAIYRSLAQSKGDTRKRAEAAVKLMAVTDSPHGIIMDRLPFGLAVPLREVARTCQLSPAGDWPIAAYKLIGRNDLAEGMSNQPDPLTNHGYRSVRDHLLPTFCRKSINGIGDNVRRAISGDLATVTGVELDLEDFTGIRFGQDRRLEEVARMLCSSTIPVVRMADRPELSEHDLTREYQAQVIRLAERTLALPLGRAVFTFGSVQVVTREAYAIPKMEYSFRVQPQNLLVMPENGKLPMDSCAWGEFHNGVAAGLRISPTGRGVESSWIKFNKPSELTPEHAGFLFALGLTGHLREMLTWHTFAYLTPKHDLTSIAVLLGLSAANAGSSNRHVTKLLAVHTPALLPTPTVDLNVPMITQAAGLSGIGLLYMGTKHRRMAEVCLGQLSRRDLIQPDVTNEYREAYTLCAALAFGMVMLGKGSDIPADLVLLSRLRVLVHGEGYSLTGVKATRPSFDVNLTSPAASIALGFMYLRTERKDVADILTIPDTVVALERVPPGQLLLRTLARSLIMWSEIAPNNEWLAAQVPLTIAKNVQAKLNGMNNINPTFELAYYHILAGCCFAIGLKYAGTAREEAYHILIRYFDKFSQMAYSPGPQFDHRIKRAAVRDGLNLISISLSMVMAGTGEINVLRRLRHSYGTYNQLMRYGTFGAINVSLGLLFLGGGRYTLGTSDAAVAAMVTAFFPRFAQVSSDNRSYLQALRHLWVLAVEPRCLIARDVDTKEVVYLPVKIKVKDDSEVGTTQLIAPTLIPDMDRLLSIRIDTPRYWPFYIDVANFPHHKESLIRNQTIYVKRRTAFLSYLEDPKGSRSLFVRSGSTGDAATLDFPKLKNSHNHPATDLQHFISSHSNDVLFIAFADRFCRGEGDDDDEKLFHLYCHAVLMDSILQDKSRTMQSYLTLYRYRRMPLSSPYFGLAQQDLRFASEFYNKIFDRRFSGRSENNPRPSLMRESALSAALFDMDRKLETIRSSPSFLPMLAAYARGAGVPDFVDDPAMRAISRTLAWYLQRNSVPVSTLLVVLKALAVSSHSRCLNSPPPHGTKNLPVLDAGIKEVLHTTGSQLTTSVGSGWSISSVEDVLSTWEVEGGDR</sequence>
<accession>A0ACC1T4G0</accession>
<gene>
    <name evidence="1" type="ORF">NM688_g3829</name>
</gene>
<keyword evidence="2" id="KW-1185">Reference proteome</keyword>
<evidence type="ECO:0000313" key="2">
    <source>
        <dbReference type="Proteomes" id="UP001148662"/>
    </source>
</evidence>
<reference evidence="1" key="1">
    <citation type="submission" date="2022-07" db="EMBL/GenBank/DDBJ databases">
        <title>Genome Sequence of Phlebia brevispora.</title>
        <authorList>
            <person name="Buettner E."/>
        </authorList>
    </citation>
    <scope>NUCLEOTIDE SEQUENCE</scope>
    <source>
        <strain evidence="1">MPL23</strain>
    </source>
</reference>
<protein>
    <submittedName>
        <fullName evidence="1">Uncharacterized protein</fullName>
    </submittedName>
</protein>
<organism evidence="1 2">
    <name type="scientific">Phlebia brevispora</name>
    <dbReference type="NCBI Taxonomy" id="194682"/>
    <lineage>
        <taxon>Eukaryota</taxon>
        <taxon>Fungi</taxon>
        <taxon>Dikarya</taxon>
        <taxon>Basidiomycota</taxon>
        <taxon>Agaricomycotina</taxon>
        <taxon>Agaricomycetes</taxon>
        <taxon>Polyporales</taxon>
        <taxon>Meruliaceae</taxon>
        <taxon>Phlebia</taxon>
    </lineage>
</organism>
<dbReference type="EMBL" id="JANHOG010000585">
    <property type="protein sequence ID" value="KAJ3553048.1"/>
    <property type="molecule type" value="Genomic_DNA"/>
</dbReference>
<proteinExistence type="predicted"/>
<comment type="caution">
    <text evidence="1">The sequence shown here is derived from an EMBL/GenBank/DDBJ whole genome shotgun (WGS) entry which is preliminary data.</text>
</comment>
<evidence type="ECO:0000313" key="1">
    <source>
        <dbReference type="EMBL" id="KAJ3553048.1"/>
    </source>
</evidence>